<dbReference type="InterPro" id="IPR052044">
    <property type="entry name" value="PKS_Associated_Protein"/>
</dbReference>
<sequence length="121" mass="14120">MNYSSINFQEKFSKFTDQWSPKVIAEMNNYQFKLVKVLGDFVWHKHEDTDEVFIVMEGSLIIEFRDGKVQLKEGEMFVIPKNVEHKPYAVSECKIMLVEPKGVVNTGEERTSQTAENDVWI</sequence>
<evidence type="ECO:0000313" key="3">
    <source>
        <dbReference type="Proteomes" id="UP000288024"/>
    </source>
</evidence>
<dbReference type="Pfam" id="PF07883">
    <property type="entry name" value="Cupin_2"/>
    <property type="match status" value="1"/>
</dbReference>
<dbReference type="PANTHER" id="PTHR36114">
    <property type="entry name" value="16.7 KDA PROTEIN IN WHIE LOCUS"/>
    <property type="match status" value="1"/>
</dbReference>
<dbReference type="EMBL" id="RZTZ01000006">
    <property type="protein sequence ID" value="RVT60749.1"/>
    <property type="molecule type" value="Genomic_DNA"/>
</dbReference>
<dbReference type="CDD" id="cd02226">
    <property type="entry name" value="cupin_YdbB-like"/>
    <property type="match status" value="1"/>
</dbReference>
<gene>
    <name evidence="2" type="ORF">EM808_15995</name>
</gene>
<evidence type="ECO:0000313" key="2">
    <source>
        <dbReference type="EMBL" id="RVT60749.1"/>
    </source>
</evidence>
<name>A0A437K8W3_9BACI</name>
<protein>
    <submittedName>
        <fullName evidence="2">Cupin domain-containing protein</fullName>
    </submittedName>
</protein>
<proteinExistence type="predicted"/>
<dbReference type="InterPro" id="IPR011051">
    <property type="entry name" value="RmlC_Cupin_sf"/>
</dbReference>
<reference evidence="2 3" key="1">
    <citation type="submission" date="2019-01" db="EMBL/GenBank/DDBJ databases">
        <title>Bacillus sp. M5HDSG1-1, whole genome shotgun sequence.</title>
        <authorList>
            <person name="Tuo L."/>
        </authorList>
    </citation>
    <scope>NUCLEOTIDE SEQUENCE [LARGE SCALE GENOMIC DNA]</scope>
    <source>
        <strain evidence="2 3">M5HDSG1-1</strain>
    </source>
</reference>
<dbReference type="Gene3D" id="2.60.120.10">
    <property type="entry name" value="Jelly Rolls"/>
    <property type="match status" value="1"/>
</dbReference>
<dbReference type="RefSeq" id="WP_127739220.1">
    <property type="nucleotide sequence ID" value="NZ_RZTZ01000006.1"/>
</dbReference>
<dbReference type="InterPro" id="IPR014710">
    <property type="entry name" value="RmlC-like_jellyroll"/>
</dbReference>
<dbReference type="AlphaFoldDB" id="A0A437K8W3"/>
<organism evidence="2 3">
    <name type="scientific">Niallia taxi</name>
    <dbReference type="NCBI Taxonomy" id="2499688"/>
    <lineage>
        <taxon>Bacteria</taxon>
        <taxon>Bacillati</taxon>
        <taxon>Bacillota</taxon>
        <taxon>Bacilli</taxon>
        <taxon>Bacillales</taxon>
        <taxon>Bacillaceae</taxon>
        <taxon>Niallia</taxon>
    </lineage>
</organism>
<comment type="caution">
    <text evidence="2">The sequence shown here is derived from an EMBL/GenBank/DDBJ whole genome shotgun (WGS) entry which is preliminary data.</text>
</comment>
<dbReference type="SUPFAM" id="SSF51182">
    <property type="entry name" value="RmlC-like cupins"/>
    <property type="match status" value="1"/>
</dbReference>
<dbReference type="PANTHER" id="PTHR36114:SF1">
    <property type="entry name" value="16.7 KDA PROTEIN IN WHIE LOCUS"/>
    <property type="match status" value="1"/>
</dbReference>
<dbReference type="Proteomes" id="UP000288024">
    <property type="component" value="Unassembled WGS sequence"/>
</dbReference>
<feature type="domain" description="Cupin type-2" evidence="1">
    <location>
        <begin position="40"/>
        <end position="97"/>
    </location>
</feature>
<evidence type="ECO:0000259" key="1">
    <source>
        <dbReference type="Pfam" id="PF07883"/>
    </source>
</evidence>
<accession>A0A437K8W3</accession>
<keyword evidence="3" id="KW-1185">Reference proteome</keyword>
<dbReference type="InterPro" id="IPR013096">
    <property type="entry name" value="Cupin_2"/>
</dbReference>